<evidence type="ECO:0000313" key="2">
    <source>
        <dbReference type="Proteomes" id="UP001291623"/>
    </source>
</evidence>
<comment type="caution">
    <text evidence="1">The sequence shown here is derived from an EMBL/GenBank/DDBJ whole genome shotgun (WGS) entry which is preliminary data.</text>
</comment>
<evidence type="ECO:0000313" key="1">
    <source>
        <dbReference type="EMBL" id="KAK4358047.1"/>
    </source>
</evidence>
<organism evidence="1 2">
    <name type="scientific">Anisodus tanguticus</name>
    <dbReference type="NCBI Taxonomy" id="243964"/>
    <lineage>
        <taxon>Eukaryota</taxon>
        <taxon>Viridiplantae</taxon>
        <taxon>Streptophyta</taxon>
        <taxon>Embryophyta</taxon>
        <taxon>Tracheophyta</taxon>
        <taxon>Spermatophyta</taxon>
        <taxon>Magnoliopsida</taxon>
        <taxon>eudicotyledons</taxon>
        <taxon>Gunneridae</taxon>
        <taxon>Pentapetalae</taxon>
        <taxon>asterids</taxon>
        <taxon>lamiids</taxon>
        <taxon>Solanales</taxon>
        <taxon>Solanaceae</taxon>
        <taxon>Solanoideae</taxon>
        <taxon>Hyoscyameae</taxon>
        <taxon>Anisodus</taxon>
    </lineage>
</organism>
<protein>
    <submittedName>
        <fullName evidence="1">Uncharacterized protein</fullName>
    </submittedName>
</protein>
<reference evidence="1" key="1">
    <citation type="submission" date="2023-12" db="EMBL/GenBank/DDBJ databases">
        <title>Genome assembly of Anisodus tanguticus.</title>
        <authorList>
            <person name="Wang Y.-J."/>
        </authorList>
    </citation>
    <scope>NUCLEOTIDE SEQUENCE</scope>
    <source>
        <strain evidence="1">KB-2021</strain>
        <tissue evidence="1">Leaf</tissue>
    </source>
</reference>
<gene>
    <name evidence="1" type="ORF">RND71_023657</name>
</gene>
<dbReference type="Proteomes" id="UP001291623">
    <property type="component" value="Unassembled WGS sequence"/>
</dbReference>
<dbReference type="Gene3D" id="3.30.730.10">
    <property type="entry name" value="AP2/ERF domain"/>
    <property type="match status" value="1"/>
</dbReference>
<dbReference type="AlphaFoldDB" id="A0AAE1RV89"/>
<dbReference type="PANTHER" id="PTHR31839">
    <property type="entry name" value="DEHYDRATION-RESPONSIVE ELEMENT-BINDING PROTEIN 1D"/>
    <property type="match status" value="1"/>
</dbReference>
<dbReference type="EMBL" id="JAVYJV010000012">
    <property type="protein sequence ID" value="KAK4358047.1"/>
    <property type="molecule type" value="Genomic_DNA"/>
</dbReference>
<dbReference type="GO" id="GO:0003700">
    <property type="term" value="F:DNA-binding transcription factor activity"/>
    <property type="evidence" value="ECO:0007669"/>
    <property type="project" value="InterPro"/>
</dbReference>
<dbReference type="InterPro" id="IPR036955">
    <property type="entry name" value="AP2/ERF_dom_sf"/>
</dbReference>
<dbReference type="InterPro" id="IPR045277">
    <property type="entry name" value="DRE1A-I"/>
</dbReference>
<sequence>MAARAHDVAAIALRGRSACLNFADSTGRLTIPASSDNKDIRKAAAEAAEAFRRPLEFTRKAFQGENMPLKCHRICSMWMRKHISTCRDYLQIRPKERCYVRLNV</sequence>
<accession>A0AAE1RV89</accession>
<dbReference type="PANTHER" id="PTHR31839:SF2">
    <property type="entry name" value="DEHYDRATION-RESPONSIVE ELEMENT-BINDING PROTEIN 1D"/>
    <property type="match status" value="1"/>
</dbReference>
<name>A0AAE1RV89_9SOLA</name>
<keyword evidence="2" id="KW-1185">Reference proteome</keyword>
<proteinExistence type="predicted"/>